<evidence type="ECO:0000313" key="4">
    <source>
        <dbReference type="Proteomes" id="UP001187682"/>
    </source>
</evidence>
<dbReference type="PANTHER" id="PTHR43674:SF12">
    <property type="entry name" value="NITRILASE C965.09-RELATED"/>
    <property type="match status" value="1"/>
</dbReference>
<organism evidence="3 4">
    <name type="scientific">Cephalotrichum gorgonifer</name>
    <dbReference type="NCBI Taxonomy" id="2041049"/>
    <lineage>
        <taxon>Eukaryota</taxon>
        <taxon>Fungi</taxon>
        <taxon>Dikarya</taxon>
        <taxon>Ascomycota</taxon>
        <taxon>Pezizomycotina</taxon>
        <taxon>Sordariomycetes</taxon>
        <taxon>Hypocreomycetidae</taxon>
        <taxon>Microascales</taxon>
        <taxon>Microascaceae</taxon>
        <taxon>Cephalotrichum</taxon>
    </lineage>
</organism>
<dbReference type="Proteomes" id="UP001187682">
    <property type="component" value="Unassembled WGS sequence"/>
</dbReference>
<dbReference type="GO" id="GO:0016811">
    <property type="term" value="F:hydrolase activity, acting on carbon-nitrogen (but not peptide) bonds, in linear amides"/>
    <property type="evidence" value="ECO:0007669"/>
    <property type="project" value="TreeGrafter"/>
</dbReference>
<sequence length="355" mass="38995">MPRTLKVAAAQLGANHLNTKRADVLARMTALLRSAAELGAQLVVFPETAFTTFFPRYRLDAVPGSDAYFDDGDTLLTSPNTRPLFDEAKTLGLDVYLGFAERSTGAGGSSSGDYNTCVYYSASRGEIIAKFRKIHLPGTLQPFEDPDAINQLEKLWFKPGDLGFEAFRVPGLVSSAKKENGKTEAGEDPLDARGDPIMGMMICNDRRWAESWRCYGLQGVEVVLCGYNTTAWAPDLCGIRKPQTYEESEIESLFQHRLVMTGNSYMNSCFSVSAGKAGVEDEKFSLIAGSMITSPDGYVLAEAKTKGDEIVFAEIDLDDCLPGKEMMFNFARHRMIHQYGRITSQTGVVEPPLLS</sequence>
<dbReference type="Pfam" id="PF00795">
    <property type="entry name" value="CN_hydrolase"/>
    <property type="match status" value="1"/>
</dbReference>
<name>A0AAE8MWW5_9PEZI</name>
<evidence type="ECO:0000256" key="1">
    <source>
        <dbReference type="ARBA" id="ARBA00022801"/>
    </source>
</evidence>
<dbReference type="Gene3D" id="3.60.110.10">
    <property type="entry name" value="Carbon-nitrogen hydrolase"/>
    <property type="match status" value="1"/>
</dbReference>
<feature type="domain" description="CN hydrolase" evidence="2">
    <location>
        <begin position="5"/>
        <end position="317"/>
    </location>
</feature>
<dbReference type="InterPro" id="IPR050345">
    <property type="entry name" value="Aliph_Amidase/BUP"/>
</dbReference>
<comment type="caution">
    <text evidence="3">The sequence shown here is derived from an EMBL/GenBank/DDBJ whole genome shotgun (WGS) entry which is preliminary data.</text>
</comment>
<dbReference type="PANTHER" id="PTHR43674">
    <property type="entry name" value="NITRILASE C965.09-RELATED"/>
    <property type="match status" value="1"/>
</dbReference>
<keyword evidence="1 3" id="KW-0378">Hydrolase</keyword>
<dbReference type="AlphaFoldDB" id="A0AAE8MWW5"/>
<accession>A0AAE8MWW5</accession>
<dbReference type="SUPFAM" id="SSF56317">
    <property type="entry name" value="Carbon-nitrogen hydrolase"/>
    <property type="match status" value="1"/>
</dbReference>
<protein>
    <submittedName>
        <fullName evidence="3">Related to N-carbamoyl-D-amino acid hydrolase</fullName>
    </submittedName>
</protein>
<reference evidence="3" key="1">
    <citation type="submission" date="2018-03" db="EMBL/GenBank/DDBJ databases">
        <authorList>
            <person name="Guldener U."/>
        </authorList>
    </citation>
    <scope>NUCLEOTIDE SEQUENCE</scope>
</reference>
<dbReference type="InterPro" id="IPR036526">
    <property type="entry name" value="C-N_Hydrolase_sf"/>
</dbReference>
<keyword evidence="4" id="KW-1185">Reference proteome</keyword>
<gene>
    <name evidence="3" type="ORF">DNG_04538</name>
</gene>
<dbReference type="PROSITE" id="PS50263">
    <property type="entry name" value="CN_HYDROLASE"/>
    <property type="match status" value="1"/>
</dbReference>
<dbReference type="EMBL" id="ONZQ02000005">
    <property type="protein sequence ID" value="SPO01865.1"/>
    <property type="molecule type" value="Genomic_DNA"/>
</dbReference>
<dbReference type="InterPro" id="IPR003010">
    <property type="entry name" value="C-N_Hydrolase"/>
</dbReference>
<evidence type="ECO:0000259" key="2">
    <source>
        <dbReference type="PROSITE" id="PS50263"/>
    </source>
</evidence>
<proteinExistence type="predicted"/>
<evidence type="ECO:0000313" key="3">
    <source>
        <dbReference type="EMBL" id="SPO01865.1"/>
    </source>
</evidence>